<dbReference type="GO" id="GO:0008168">
    <property type="term" value="F:methyltransferase activity"/>
    <property type="evidence" value="ECO:0007669"/>
    <property type="project" value="UniProtKB-KW"/>
</dbReference>
<keyword evidence="2" id="KW-1185">Reference proteome</keyword>
<name>A0A3N6RIF8_9CYAN</name>
<dbReference type="GO" id="GO:0032259">
    <property type="term" value="P:methylation"/>
    <property type="evidence" value="ECO:0007669"/>
    <property type="project" value="UniProtKB-KW"/>
</dbReference>
<evidence type="ECO:0000313" key="1">
    <source>
        <dbReference type="EMBL" id="RQH32382.1"/>
    </source>
</evidence>
<proteinExistence type="predicted"/>
<dbReference type="OrthoDB" id="224775at2"/>
<organism evidence="1 2">
    <name type="scientific">Okeania hirsuta</name>
    <dbReference type="NCBI Taxonomy" id="1458930"/>
    <lineage>
        <taxon>Bacteria</taxon>
        <taxon>Bacillati</taxon>
        <taxon>Cyanobacteriota</taxon>
        <taxon>Cyanophyceae</taxon>
        <taxon>Oscillatoriophycideae</taxon>
        <taxon>Oscillatoriales</taxon>
        <taxon>Microcoleaceae</taxon>
        <taxon>Okeania</taxon>
    </lineage>
</organism>
<dbReference type="InterPro" id="IPR024019">
    <property type="entry name" value="CHP04096"/>
</dbReference>
<gene>
    <name evidence="1" type="ORF">D5R40_22490</name>
</gene>
<accession>A0A3N6RIF8</accession>
<keyword evidence="1" id="KW-0489">Methyltransferase</keyword>
<evidence type="ECO:0000313" key="2">
    <source>
        <dbReference type="Proteomes" id="UP000269154"/>
    </source>
</evidence>
<comment type="caution">
    <text evidence="1">The sequence shown here is derived from an EMBL/GenBank/DDBJ whole genome shotgun (WGS) entry which is preliminary data.</text>
</comment>
<dbReference type="NCBIfam" id="TIGR04096">
    <property type="entry name" value="dnd_rel_methyl"/>
    <property type="match status" value="2"/>
</dbReference>
<dbReference type="AlphaFoldDB" id="A0A3N6RIF8"/>
<protein>
    <submittedName>
        <fullName evidence="1">DNA phosphorothioation-associated putative methyltransferase</fullName>
    </submittedName>
</protein>
<sequence length="759" mass="87804">MEDEDNFQEKRCSELLLYLALNIEDFQILPKIKLETDLSQTIIDDIQKYFLTYQSACEYANQIFLEIYQPGAIKKYCKQSTIGKKLPTAFYIHISAVAQLHPLLQLYENLAHRLYLKAVSQQKDDTKITTLIKFNFDKPTISYLHYPDFDTDPHPALKTSISINMNSGKVDYRNYHNSKNPPVLHRKETFVNTDYPHYQKFAQLTSAEVKLGLLDNTRLIGTRQGWFTHLKNHGIEIKDHHVIQHTIEIPIPKIERHKAAIARKQISKPVRLGLEANLFTEGTTFFDYGCGYGGDIKQIAQKGYQSSGWDPYYLPDNTCIAADIVNLGYVINVIESLAERREALIKAWKLTKQVLIVSAMVLIDDHKNQDKLGYGDGIITARNTFQKYYEQEELKSYIDQVLNVDSIPIDLGIFFVFKDEKQGQNFRASRLKTRLSTPRINSKNQKFVDYEEQLIPLMNFMSDRGRLPVRGEIAEEADLIAEFGSFRRAFRVIMQATNSVEWDQITDKRRQDLLVYLALSKFGNRPKFSQLAEVVRNDIKALFGSYNQACILADLMLFSLGDSELISKCCKNSSIGYKFSNSLLVHVSVVAKLDPLLRLYEGCANRTIGRLNEATIIKFNTKLPIISYLFYPDFDTEAHPVLHTSMNIDLRDLSVSYQSYTNEYNPPILHRKDALVTPDYPDYEKFAKLTQQEEDRGLLNDLKSIQNRINWLKCLEENCTEIKGHRVYWQTNVDPYRLKILKSAHATRKRERKKQLNQE</sequence>
<dbReference type="EMBL" id="RCBY01000156">
    <property type="protein sequence ID" value="RQH32382.1"/>
    <property type="molecule type" value="Genomic_DNA"/>
</dbReference>
<keyword evidence="1" id="KW-0808">Transferase</keyword>
<reference evidence="1 2" key="1">
    <citation type="journal article" date="2018" name="ACS Chem. Biol.">
        <title>Ketoreductase domain dysfunction expands chemodiversity: malyngamide biosynthesis in the cyanobacterium Okeania hirsuta.</title>
        <authorList>
            <person name="Moss N.A."/>
            <person name="Leao T."/>
            <person name="Rankin M."/>
            <person name="McCullough T.M."/>
            <person name="Qu P."/>
            <person name="Korobeynikov A."/>
            <person name="Smith J.L."/>
            <person name="Gerwick L."/>
            <person name="Gerwick W.H."/>
        </authorList>
    </citation>
    <scope>NUCLEOTIDE SEQUENCE [LARGE SCALE GENOMIC DNA]</scope>
    <source>
        <strain evidence="1 2">PAB10Feb10-1</strain>
    </source>
</reference>
<dbReference type="Proteomes" id="UP000269154">
    <property type="component" value="Unassembled WGS sequence"/>
</dbReference>